<dbReference type="GO" id="GO:0032049">
    <property type="term" value="P:cardiolipin biosynthetic process"/>
    <property type="evidence" value="ECO:0007669"/>
    <property type="project" value="InterPro"/>
</dbReference>
<dbReference type="KEGG" id="mfk:E2N92_01145"/>
<evidence type="ECO:0000256" key="9">
    <source>
        <dbReference type="ARBA" id="ARBA00023136"/>
    </source>
</evidence>
<dbReference type="InterPro" id="IPR027379">
    <property type="entry name" value="CLS_N"/>
</dbReference>
<dbReference type="Proteomes" id="UP000826709">
    <property type="component" value="Chromosome"/>
</dbReference>
<dbReference type="InterPro" id="IPR030874">
    <property type="entry name" value="Cardiolipin_synth_Firmi"/>
</dbReference>
<dbReference type="InterPro" id="IPR022924">
    <property type="entry name" value="Cardiolipin_synthase"/>
</dbReference>
<proteinExistence type="inferred from homology"/>
<keyword evidence="9 12" id="KW-0472">Membrane</keyword>
<feature type="transmembrane region" description="Helical" evidence="12">
    <location>
        <begin position="6"/>
        <end position="25"/>
    </location>
</feature>
<name>A0A8G1EH09_9EURY</name>
<keyword evidence="7 12" id="KW-1133">Transmembrane helix</keyword>
<gene>
    <name evidence="14" type="primary">cls</name>
    <name evidence="14" type="ORF">E2N92_01145</name>
</gene>
<dbReference type="HAMAP" id="MF_01916">
    <property type="entry name" value="Cardiolipin_synth_Cls"/>
    <property type="match status" value="1"/>
</dbReference>
<accession>A0A8G1EH09</accession>
<reference evidence="14" key="1">
    <citation type="journal article" date="2005" name="Int. J. Syst. Evol. Microbiol.">
        <title>Methanofollis formosanus sp. nov., isolated from a fish pond.</title>
        <authorList>
            <person name="Wu S.Y."/>
            <person name="Chen S.C."/>
            <person name="Lai M.C."/>
        </authorList>
    </citation>
    <scope>NUCLEOTIDE SEQUENCE</scope>
    <source>
        <strain evidence="14">ML15</strain>
    </source>
</reference>
<dbReference type="GO" id="GO:0008808">
    <property type="term" value="F:cardiolipin synthase activity"/>
    <property type="evidence" value="ECO:0007669"/>
    <property type="project" value="InterPro"/>
</dbReference>
<dbReference type="CDD" id="cd09112">
    <property type="entry name" value="PLDc_CLS_2"/>
    <property type="match status" value="1"/>
</dbReference>
<evidence type="ECO:0000256" key="5">
    <source>
        <dbReference type="ARBA" id="ARBA00022692"/>
    </source>
</evidence>
<dbReference type="InterPro" id="IPR001736">
    <property type="entry name" value="PLipase_D/transphosphatidylase"/>
</dbReference>
<keyword evidence="6" id="KW-0677">Repeat</keyword>
<dbReference type="PANTHER" id="PTHR21248:SF22">
    <property type="entry name" value="PHOSPHOLIPASE D"/>
    <property type="match status" value="1"/>
</dbReference>
<dbReference type="Gene3D" id="3.30.870.10">
    <property type="entry name" value="Endonuclease Chain A"/>
    <property type="match status" value="2"/>
</dbReference>
<keyword evidence="15" id="KW-1185">Reference proteome</keyword>
<keyword evidence="8" id="KW-0443">Lipid metabolism</keyword>
<dbReference type="CDD" id="cd09110">
    <property type="entry name" value="PLDc_CLS_1"/>
    <property type="match status" value="1"/>
</dbReference>
<evidence type="ECO:0000259" key="13">
    <source>
        <dbReference type="SMART" id="SM00155"/>
    </source>
</evidence>
<dbReference type="SUPFAM" id="SSF56024">
    <property type="entry name" value="Phospholipase D/nuclease"/>
    <property type="match status" value="2"/>
</dbReference>
<evidence type="ECO:0000256" key="3">
    <source>
        <dbReference type="ARBA" id="ARBA00022516"/>
    </source>
</evidence>
<dbReference type="AlphaFoldDB" id="A0A8G1EH09"/>
<feature type="transmembrane region" description="Helical" evidence="12">
    <location>
        <begin position="32"/>
        <end position="54"/>
    </location>
</feature>
<dbReference type="EMBL" id="CP037968">
    <property type="protein sequence ID" value="QYZ80355.1"/>
    <property type="molecule type" value="Genomic_DNA"/>
</dbReference>
<evidence type="ECO:0000256" key="6">
    <source>
        <dbReference type="ARBA" id="ARBA00022737"/>
    </source>
</evidence>
<feature type="domain" description="PLD phosphodiesterase" evidence="13">
    <location>
        <begin position="390"/>
        <end position="417"/>
    </location>
</feature>
<dbReference type="InterPro" id="IPR025202">
    <property type="entry name" value="PLD-like_dom"/>
</dbReference>
<evidence type="ECO:0000256" key="12">
    <source>
        <dbReference type="SAM" id="Phobius"/>
    </source>
</evidence>
<protein>
    <submittedName>
        <fullName evidence="14">Cardiolipin synthase</fullName>
    </submittedName>
</protein>
<dbReference type="Pfam" id="PF13396">
    <property type="entry name" value="PLDc_N"/>
    <property type="match status" value="1"/>
</dbReference>
<evidence type="ECO:0000256" key="7">
    <source>
        <dbReference type="ARBA" id="ARBA00022989"/>
    </source>
</evidence>
<sequence length="477" mass="53699">MMDWTLILSVILFFNILFAIVVVFFERKNPTAALAWLMVLFLLPPLGFALYLIFGQNFTRQKMFTLKEEADQYLKGLFEEQHQDLVDREFRFANPAAEQYRDTILALLRNNQALVTEKNEVEVYTDGKEKFAALFEAIGAARHHIHLEYFIVNDDELGRSVVHALAEKAKEGVEVRLLFDAVGTRAGGGSKEAFRELTDAGGEIGVFFPSLYRVNYRNHRKIAVIDGTVGFIGGFNIGDEYLGTGPLGYWRDTAVRITGRAVNMLQLRFFLDWNHATGEYHGSDPVYFPDPEVPGTVPVQIVSGGPDTRWSPIKEGYIKLINSARSSVYIQSPYFVPDESVTDALRLAALSGVDVRVMIPCKPDHPFVYWASLSFVGDLLDAGVRAYTYDNGFIHAKTIVVDGTAGSVGSANWDVRSFKLNFEANAFFYDTTVGGEMKRRFVRDLEVCTEITPELYAARPRWVRMKESVSRLFSPLG</sequence>
<dbReference type="GO" id="GO:0005886">
    <property type="term" value="C:plasma membrane"/>
    <property type="evidence" value="ECO:0007669"/>
    <property type="project" value="UniProtKB-SubCell"/>
</dbReference>
<feature type="domain" description="PLD phosphodiesterase" evidence="13">
    <location>
        <begin position="214"/>
        <end position="241"/>
    </location>
</feature>
<keyword evidence="4" id="KW-0808">Transferase</keyword>
<keyword evidence="5 12" id="KW-0812">Transmembrane</keyword>
<keyword evidence="2" id="KW-1003">Cell membrane</keyword>
<keyword evidence="3" id="KW-0444">Lipid biosynthesis</keyword>
<evidence type="ECO:0000256" key="11">
    <source>
        <dbReference type="ARBA" id="ARBA00023264"/>
    </source>
</evidence>
<comment type="subcellular location">
    <subcellularLocation>
        <location evidence="1">Cell membrane</location>
        <topology evidence="1">Multi-pass membrane protein</topology>
    </subcellularLocation>
</comment>
<dbReference type="PANTHER" id="PTHR21248">
    <property type="entry name" value="CARDIOLIPIN SYNTHASE"/>
    <property type="match status" value="1"/>
</dbReference>
<evidence type="ECO:0000313" key="15">
    <source>
        <dbReference type="Proteomes" id="UP000826709"/>
    </source>
</evidence>
<keyword evidence="10" id="KW-0594">Phospholipid biosynthesis</keyword>
<evidence type="ECO:0000256" key="8">
    <source>
        <dbReference type="ARBA" id="ARBA00023098"/>
    </source>
</evidence>
<evidence type="ECO:0000256" key="2">
    <source>
        <dbReference type="ARBA" id="ARBA00022475"/>
    </source>
</evidence>
<evidence type="ECO:0000256" key="1">
    <source>
        <dbReference type="ARBA" id="ARBA00004651"/>
    </source>
</evidence>
<reference evidence="14" key="2">
    <citation type="submission" date="2019-03" db="EMBL/GenBank/DDBJ databases">
        <authorList>
            <person name="Chen S.-C."/>
            <person name="Wu S.-Y."/>
            <person name="Lai M.-C."/>
        </authorList>
    </citation>
    <scope>NUCLEOTIDE SEQUENCE</scope>
    <source>
        <strain evidence="14">ML15</strain>
    </source>
</reference>
<dbReference type="SMART" id="SM00155">
    <property type="entry name" value="PLDc"/>
    <property type="match status" value="2"/>
</dbReference>
<dbReference type="Pfam" id="PF13091">
    <property type="entry name" value="PLDc_2"/>
    <property type="match status" value="2"/>
</dbReference>
<keyword evidence="11" id="KW-1208">Phospholipid metabolism</keyword>
<evidence type="ECO:0000256" key="4">
    <source>
        <dbReference type="ARBA" id="ARBA00022679"/>
    </source>
</evidence>
<evidence type="ECO:0000256" key="10">
    <source>
        <dbReference type="ARBA" id="ARBA00023209"/>
    </source>
</evidence>
<organism evidence="14 15">
    <name type="scientific">Methanofollis formosanus</name>
    <dbReference type="NCBI Taxonomy" id="299308"/>
    <lineage>
        <taxon>Archaea</taxon>
        <taxon>Methanobacteriati</taxon>
        <taxon>Methanobacteriota</taxon>
        <taxon>Stenosarchaea group</taxon>
        <taxon>Methanomicrobia</taxon>
        <taxon>Methanomicrobiales</taxon>
        <taxon>Methanomicrobiaceae</taxon>
        <taxon>Methanofollis</taxon>
    </lineage>
</organism>
<evidence type="ECO:0000313" key="14">
    <source>
        <dbReference type="EMBL" id="QYZ80355.1"/>
    </source>
</evidence>
<dbReference type="NCBIfam" id="TIGR04265">
    <property type="entry name" value="bac_cardiolipin"/>
    <property type="match status" value="1"/>
</dbReference>